<feature type="transmembrane region" description="Helical" evidence="7">
    <location>
        <begin position="259"/>
        <end position="279"/>
    </location>
</feature>
<dbReference type="Gene3D" id="1.20.1540.10">
    <property type="entry name" value="Rhomboid-like"/>
    <property type="match status" value="1"/>
</dbReference>
<name>A0AAW0E5P7_9AGAR</name>
<evidence type="ECO:0000313" key="10">
    <source>
        <dbReference type="Proteomes" id="UP001383192"/>
    </source>
</evidence>
<evidence type="ECO:0000256" key="5">
    <source>
        <dbReference type="ARBA" id="ARBA00022989"/>
    </source>
</evidence>
<accession>A0AAW0E5P7</accession>
<organism evidence="9 10">
    <name type="scientific">Paramarasmius palmivorus</name>
    <dbReference type="NCBI Taxonomy" id="297713"/>
    <lineage>
        <taxon>Eukaryota</taxon>
        <taxon>Fungi</taxon>
        <taxon>Dikarya</taxon>
        <taxon>Basidiomycota</taxon>
        <taxon>Agaricomycotina</taxon>
        <taxon>Agaricomycetes</taxon>
        <taxon>Agaricomycetidae</taxon>
        <taxon>Agaricales</taxon>
        <taxon>Marasmiineae</taxon>
        <taxon>Marasmiaceae</taxon>
        <taxon>Paramarasmius</taxon>
    </lineage>
</organism>
<dbReference type="Proteomes" id="UP001383192">
    <property type="component" value="Unassembled WGS sequence"/>
</dbReference>
<evidence type="ECO:0000256" key="2">
    <source>
        <dbReference type="ARBA" id="ARBA00009045"/>
    </source>
</evidence>
<dbReference type="Pfam" id="PF01694">
    <property type="entry name" value="Rhomboid"/>
    <property type="match status" value="1"/>
</dbReference>
<dbReference type="GO" id="GO:0006465">
    <property type="term" value="P:signal peptide processing"/>
    <property type="evidence" value="ECO:0007669"/>
    <property type="project" value="TreeGrafter"/>
</dbReference>
<feature type="domain" description="Peptidase S54 rhomboid" evidence="8">
    <location>
        <begin position="207"/>
        <end position="418"/>
    </location>
</feature>
<comment type="subcellular location">
    <subcellularLocation>
        <location evidence="1">Membrane</location>
        <topology evidence="1">Multi-pass membrane protein</topology>
    </subcellularLocation>
</comment>
<keyword evidence="5 7" id="KW-1133">Transmembrane helix</keyword>
<dbReference type="SUPFAM" id="SSF144091">
    <property type="entry name" value="Rhomboid-like"/>
    <property type="match status" value="1"/>
</dbReference>
<evidence type="ECO:0000256" key="4">
    <source>
        <dbReference type="ARBA" id="ARBA00022801"/>
    </source>
</evidence>
<keyword evidence="10" id="KW-1185">Reference proteome</keyword>
<sequence>MLRFQCLPSRGLIQRHFTLQQARRPFSISRHLRFPRNPGRVDAAAEASPLVEVTPSFASKVGRPSIRNQILFFVFGSSAAFFYAAFNTDLETNLLVKKIKDQSALFSLSGISSRDLVKVQQMELVKELRMGYAELNRKAAALPPIIRERVTTLYLAIFQPYADASQGRRLCWKICLLNFGVWLMWKARPTLMMRNFTHNPLSGLSFTLLTSVFSHQSFMHLAFNCLALEGFGAAASTYLNKAMSQEAPEKLESTSNYHFMAFYLSAGLFASLVSHVVSVKFKYPRMIAQLSSPSNTTKVTDTWASAVAASANTPRSSVFSAFSKPKVPPSPVNTAAAAERIVPSLGASGAIYACVTMTALAFPQAQISLMIPPWYPIDIQTGVAGLVMLDIIGIARGWRMFDHWAHLGGAAFGAAYYAYGPKLWANLRSEIKG</sequence>
<comment type="similarity">
    <text evidence="2">Belongs to the peptidase S54 family.</text>
</comment>
<proteinExistence type="inferred from homology"/>
<evidence type="ECO:0000256" key="1">
    <source>
        <dbReference type="ARBA" id="ARBA00004141"/>
    </source>
</evidence>
<dbReference type="PANTHER" id="PTHR43731:SF14">
    <property type="entry name" value="PRESENILIN-ASSOCIATED RHOMBOID-LIKE PROTEIN, MITOCHONDRIAL"/>
    <property type="match status" value="1"/>
</dbReference>
<evidence type="ECO:0000256" key="6">
    <source>
        <dbReference type="ARBA" id="ARBA00023136"/>
    </source>
</evidence>
<evidence type="ECO:0000256" key="7">
    <source>
        <dbReference type="SAM" id="Phobius"/>
    </source>
</evidence>
<evidence type="ECO:0000259" key="8">
    <source>
        <dbReference type="Pfam" id="PF01694"/>
    </source>
</evidence>
<dbReference type="AlphaFoldDB" id="A0AAW0E5P7"/>
<dbReference type="PANTHER" id="PTHR43731">
    <property type="entry name" value="RHOMBOID PROTEASE"/>
    <property type="match status" value="1"/>
</dbReference>
<protein>
    <recommendedName>
        <fullName evidence="8">Peptidase S54 rhomboid domain-containing protein</fullName>
    </recommendedName>
</protein>
<evidence type="ECO:0000313" key="9">
    <source>
        <dbReference type="EMBL" id="KAK7060831.1"/>
    </source>
</evidence>
<dbReference type="GO" id="GO:0004252">
    <property type="term" value="F:serine-type endopeptidase activity"/>
    <property type="evidence" value="ECO:0007669"/>
    <property type="project" value="InterPro"/>
</dbReference>
<gene>
    <name evidence="9" type="ORF">VNI00_000564</name>
</gene>
<dbReference type="InterPro" id="IPR022764">
    <property type="entry name" value="Peptidase_S54_rhomboid_dom"/>
</dbReference>
<evidence type="ECO:0000256" key="3">
    <source>
        <dbReference type="ARBA" id="ARBA00022692"/>
    </source>
</evidence>
<dbReference type="InterPro" id="IPR050925">
    <property type="entry name" value="Rhomboid_protease_S54"/>
</dbReference>
<keyword evidence="6 7" id="KW-0472">Membrane</keyword>
<keyword evidence="3 7" id="KW-0812">Transmembrane</keyword>
<reference evidence="9 10" key="1">
    <citation type="submission" date="2024-01" db="EMBL/GenBank/DDBJ databases">
        <title>A draft genome for a cacao thread blight-causing isolate of Paramarasmius palmivorus.</title>
        <authorList>
            <person name="Baruah I.K."/>
            <person name="Bukari Y."/>
            <person name="Amoako-Attah I."/>
            <person name="Meinhardt L.W."/>
            <person name="Bailey B.A."/>
            <person name="Cohen S.P."/>
        </authorList>
    </citation>
    <scope>NUCLEOTIDE SEQUENCE [LARGE SCALE GENOMIC DNA]</scope>
    <source>
        <strain evidence="9 10">GH-12</strain>
    </source>
</reference>
<comment type="caution">
    <text evidence="9">The sequence shown here is derived from an EMBL/GenBank/DDBJ whole genome shotgun (WGS) entry which is preliminary data.</text>
</comment>
<dbReference type="EMBL" id="JAYKXP010000002">
    <property type="protein sequence ID" value="KAK7060831.1"/>
    <property type="molecule type" value="Genomic_DNA"/>
</dbReference>
<dbReference type="GO" id="GO:0016020">
    <property type="term" value="C:membrane"/>
    <property type="evidence" value="ECO:0007669"/>
    <property type="project" value="UniProtKB-SubCell"/>
</dbReference>
<dbReference type="InterPro" id="IPR035952">
    <property type="entry name" value="Rhomboid-like_sf"/>
</dbReference>
<keyword evidence="4" id="KW-0378">Hydrolase</keyword>